<dbReference type="FunCoup" id="A0A2J6T752">
    <property type="interactions" value="69"/>
</dbReference>
<gene>
    <name evidence="2" type="ORF">K444DRAFT_530984</name>
</gene>
<proteinExistence type="predicted"/>
<dbReference type="AlphaFoldDB" id="A0A2J6T752"/>
<feature type="region of interest" description="Disordered" evidence="1">
    <location>
        <begin position="210"/>
        <end position="231"/>
    </location>
</feature>
<dbReference type="InterPro" id="IPR002882">
    <property type="entry name" value="CofD"/>
</dbReference>
<evidence type="ECO:0000313" key="3">
    <source>
        <dbReference type="Proteomes" id="UP000235371"/>
    </source>
</evidence>
<dbReference type="EMBL" id="KZ613817">
    <property type="protein sequence ID" value="PMD58846.1"/>
    <property type="molecule type" value="Genomic_DNA"/>
</dbReference>
<feature type="compositionally biased region" description="Low complexity" evidence="1">
    <location>
        <begin position="216"/>
        <end position="231"/>
    </location>
</feature>
<keyword evidence="3" id="KW-1185">Reference proteome</keyword>
<evidence type="ECO:0000313" key="2">
    <source>
        <dbReference type="EMBL" id="PMD58846.1"/>
    </source>
</evidence>
<dbReference type="RefSeq" id="XP_024735750.1">
    <property type="nucleotide sequence ID" value="XM_024874945.1"/>
</dbReference>
<evidence type="ECO:0000256" key="1">
    <source>
        <dbReference type="SAM" id="MobiDB-lite"/>
    </source>
</evidence>
<dbReference type="Pfam" id="PF01933">
    <property type="entry name" value="CofD"/>
    <property type="match status" value="1"/>
</dbReference>
<reference evidence="2 3" key="1">
    <citation type="submission" date="2016-04" db="EMBL/GenBank/DDBJ databases">
        <title>A degradative enzymes factory behind the ericoid mycorrhizal symbiosis.</title>
        <authorList>
            <consortium name="DOE Joint Genome Institute"/>
            <person name="Martino E."/>
            <person name="Morin E."/>
            <person name="Grelet G."/>
            <person name="Kuo A."/>
            <person name="Kohler A."/>
            <person name="Daghino S."/>
            <person name="Barry K."/>
            <person name="Choi C."/>
            <person name="Cichocki N."/>
            <person name="Clum A."/>
            <person name="Copeland A."/>
            <person name="Hainaut M."/>
            <person name="Haridas S."/>
            <person name="Labutti K."/>
            <person name="Lindquist E."/>
            <person name="Lipzen A."/>
            <person name="Khouja H.-R."/>
            <person name="Murat C."/>
            <person name="Ohm R."/>
            <person name="Olson A."/>
            <person name="Spatafora J."/>
            <person name="Veneault-Fourrey C."/>
            <person name="Henrissat B."/>
            <person name="Grigoriev I."/>
            <person name="Martin F."/>
            <person name="Perotto S."/>
        </authorList>
    </citation>
    <scope>NUCLEOTIDE SEQUENCE [LARGE SCALE GENOMIC DNA]</scope>
    <source>
        <strain evidence="2 3">E</strain>
    </source>
</reference>
<dbReference type="OrthoDB" id="10267139at2759"/>
<protein>
    <submittedName>
        <fullName evidence="2">UPF0052-domain-containing protein</fullName>
    </submittedName>
</protein>
<dbReference type="CDD" id="cd07187">
    <property type="entry name" value="YvcK_like"/>
    <property type="match status" value="1"/>
</dbReference>
<name>A0A2J6T752_9HELO</name>
<dbReference type="SUPFAM" id="SSF142338">
    <property type="entry name" value="CofD-like"/>
    <property type="match status" value="1"/>
</dbReference>
<accession>A0A2J6T752</accession>
<dbReference type="STRING" id="1095630.A0A2J6T752"/>
<dbReference type="Gene3D" id="3.40.50.10680">
    <property type="entry name" value="CofD-like domains"/>
    <property type="match status" value="1"/>
</dbReference>
<dbReference type="InParanoid" id="A0A2J6T752"/>
<organism evidence="2 3">
    <name type="scientific">Hyaloscypha bicolor E</name>
    <dbReference type="NCBI Taxonomy" id="1095630"/>
    <lineage>
        <taxon>Eukaryota</taxon>
        <taxon>Fungi</taxon>
        <taxon>Dikarya</taxon>
        <taxon>Ascomycota</taxon>
        <taxon>Pezizomycotina</taxon>
        <taxon>Leotiomycetes</taxon>
        <taxon>Helotiales</taxon>
        <taxon>Hyaloscyphaceae</taxon>
        <taxon>Hyaloscypha</taxon>
        <taxon>Hyaloscypha bicolor</taxon>
    </lineage>
</organism>
<dbReference type="PANTHER" id="PTHR31240:SF0">
    <property type="entry name" value="MATERNAL EFFECT EMBRYO ARREST 18"/>
    <property type="match status" value="1"/>
</dbReference>
<sequence>MMNKRHIVVFSGGSAANNLVDVFGKVAEDKECSLSYIIPISDNGGSSSELIRVFGGPGIGDVRSRLVRLIPEDPSSPETTAVKTLFNHRLSPDSTQARHEWLDIVESRHLLWTSIPSPKRELIRSFLNTINLEIVKRVRPTSSFNFQSASVGNLFLTGARLFSGSFESAIYLLGAITGVPSNINVIPAINSNFSHHISAGLQDGTVITGQNAISHPSAPSAPTPATLTTSSSAANLLQEEETISPMTKHARTLSKELTEHDTIEDANLPGSLPTLRKQYIAFTKTHTSDLPSRIERIWYINPYGQEIRPAPNPKVLESLESASAVIYSIGSLYTSIVPCLVLKGVGEKIRGSGVRYKILILNGSLDRETRAAGCEFTARDFIGAIAAACNGGEVREEEWGMYVTHVIYLEGEGTPRVEREVLGRAGVECVRIYGRKRDGEGEEGGMLYDGTALAQALEAIIGGGKRGVVDRSRRNTLGISGVAG</sequence>
<dbReference type="GeneID" id="36583025"/>
<dbReference type="PANTHER" id="PTHR31240">
    <property type="entry name" value="MATERNAL EFFECT EMBRYO ARREST 18"/>
    <property type="match status" value="1"/>
</dbReference>
<dbReference type="Proteomes" id="UP000235371">
    <property type="component" value="Unassembled WGS sequence"/>
</dbReference>
<dbReference type="GO" id="GO:0043743">
    <property type="term" value="F:LPPG:FO 2-phospho-L-lactate transferase activity"/>
    <property type="evidence" value="ECO:0007669"/>
    <property type="project" value="InterPro"/>
</dbReference>
<dbReference type="InterPro" id="IPR038136">
    <property type="entry name" value="CofD-like_dom_sf"/>
</dbReference>